<dbReference type="PANTHER" id="PTHR11108">
    <property type="entry name" value="FERROCHELATASE"/>
    <property type="match status" value="1"/>
</dbReference>
<comment type="catalytic activity">
    <reaction evidence="6">
        <text>Fe-coproporphyrin III + 2 H(+) = coproporphyrin III + Fe(2+)</text>
        <dbReference type="Rhea" id="RHEA:49572"/>
        <dbReference type="ChEBI" id="CHEBI:15378"/>
        <dbReference type="ChEBI" id="CHEBI:29033"/>
        <dbReference type="ChEBI" id="CHEBI:68438"/>
        <dbReference type="ChEBI" id="CHEBI:131725"/>
        <dbReference type="EC" id="4.99.1.9"/>
    </reaction>
    <physiologicalReaction direction="right-to-left" evidence="6">
        <dbReference type="Rhea" id="RHEA:49574"/>
    </physiologicalReaction>
</comment>
<dbReference type="GO" id="GO:0005737">
    <property type="term" value="C:cytoplasm"/>
    <property type="evidence" value="ECO:0007669"/>
    <property type="project" value="UniProtKB-SubCell"/>
</dbReference>
<feature type="binding site" evidence="7">
    <location>
        <position position="265"/>
    </location>
    <ligand>
        <name>Fe(2+)</name>
        <dbReference type="ChEBI" id="CHEBI:29033"/>
    </ligand>
</feature>
<dbReference type="PANTHER" id="PTHR11108:SF1">
    <property type="entry name" value="FERROCHELATASE, MITOCHONDRIAL"/>
    <property type="match status" value="1"/>
</dbReference>
<sequence length="316" mass="34970">MNNTRRHTAVLLMAMGGPDSLENVEPFLRDVRGGRPTPPELVEEIRERYRATGGKSPAVGITQAVAKKLEQQLNKSGDARYRVYVGLRHWHPFIKETYAELLQDSPEQVIGVCMAPQQSSLSTGAYRKKVEEARAGLEDHTPVTYLGSWNRHPRLIAAIVENLRLGLQKFPAEVRATVPVLFTAHSLPERIVAMKDPYPDEVKGTVEAVTGLLGNQPTYFAYQSQGRSNEPWLGPTVEAMLETIQQAGHHHVLVAPIGFICDHVETLFDIDIELKQLAVSKGLHLERMAMLNDSSAILETLSDVLAAHESTSCLPS</sequence>
<keyword evidence="3 7" id="KW-0350">Heme biosynthesis</keyword>
<dbReference type="GO" id="GO:0046872">
    <property type="term" value="F:metal ion binding"/>
    <property type="evidence" value="ECO:0007669"/>
    <property type="project" value="UniProtKB-KW"/>
</dbReference>
<organism evidence="9 10">
    <name type="scientific">Candidatus Nitrospira nitrosa</name>
    <dbReference type="NCBI Taxonomy" id="1742972"/>
    <lineage>
        <taxon>Bacteria</taxon>
        <taxon>Pseudomonadati</taxon>
        <taxon>Nitrospirota</taxon>
        <taxon>Nitrospiria</taxon>
        <taxon>Nitrospirales</taxon>
        <taxon>Nitrospiraceae</taxon>
        <taxon>Nitrospira</taxon>
    </lineage>
</organism>
<comment type="pathway">
    <text evidence="7">Porphyrin-containing compound metabolism; protoheme biosynthesis; protoheme from protoporphyrin-IX: step 1/1.</text>
</comment>
<gene>
    <name evidence="7 9" type="primary">hemH</name>
    <name evidence="9" type="ORF">COMA1_40076</name>
</gene>
<comment type="subcellular location">
    <subcellularLocation>
        <location evidence="7">Cytoplasm</location>
    </subcellularLocation>
</comment>
<evidence type="ECO:0000256" key="7">
    <source>
        <dbReference type="HAMAP-Rule" id="MF_00323"/>
    </source>
</evidence>
<evidence type="ECO:0000256" key="3">
    <source>
        <dbReference type="ARBA" id="ARBA00023133"/>
    </source>
</evidence>
<keyword evidence="10" id="KW-1185">Reference proteome</keyword>
<dbReference type="CDD" id="cd03411">
    <property type="entry name" value="Ferrochelatase_N"/>
    <property type="match status" value="1"/>
</dbReference>
<reference evidence="9 10" key="1">
    <citation type="submission" date="2015-10" db="EMBL/GenBank/DDBJ databases">
        <authorList>
            <person name="Gilbert D.G."/>
        </authorList>
    </citation>
    <scope>NUCLEOTIDE SEQUENCE [LARGE SCALE GENOMIC DNA]</scope>
    <source>
        <strain evidence="9">COMA1</strain>
    </source>
</reference>
<dbReference type="RefSeq" id="WP_090749953.1">
    <property type="nucleotide sequence ID" value="NZ_CZQA01000010.1"/>
</dbReference>
<dbReference type="Pfam" id="PF00762">
    <property type="entry name" value="Ferrochelatase"/>
    <property type="match status" value="1"/>
</dbReference>
<dbReference type="CDD" id="cd00419">
    <property type="entry name" value="Ferrochelatase_C"/>
    <property type="match status" value="1"/>
</dbReference>
<evidence type="ECO:0000256" key="1">
    <source>
        <dbReference type="ARBA" id="ARBA00007718"/>
    </source>
</evidence>
<dbReference type="AlphaFoldDB" id="A0A0S4LL40"/>
<evidence type="ECO:0000256" key="6">
    <source>
        <dbReference type="ARBA" id="ARBA00024536"/>
    </source>
</evidence>
<keyword evidence="7" id="KW-0963">Cytoplasm</keyword>
<dbReference type="NCBIfam" id="TIGR00109">
    <property type="entry name" value="hemH"/>
    <property type="match status" value="1"/>
</dbReference>
<dbReference type="OrthoDB" id="9776380at2"/>
<dbReference type="STRING" id="1742972.COMA1_40076"/>
<evidence type="ECO:0000256" key="8">
    <source>
        <dbReference type="RuleBase" id="RU004185"/>
    </source>
</evidence>
<dbReference type="HAMAP" id="MF_00323">
    <property type="entry name" value="Ferrochelatase"/>
    <property type="match status" value="1"/>
</dbReference>
<keyword evidence="7" id="KW-0479">Metal-binding</keyword>
<dbReference type="InterPro" id="IPR033644">
    <property type="entry name" value="Ferrochelatase_C"/>
</dbReference>
<evidence type="ECO:0000313" key="9">
    <source>
        <dbReference type="EMBL" id="CUS37482.1"/>
    </source>
</evidence>
<evidence type="ECO:0000256" key="4">
    <source>
        <dbReference type="ARBA" id="ARBA00023239"/>
    </source>
</evidence>
<keyword evidence="2 7" id="KW-0408">Iron</keyword>
<comment type="similarity">
    <text evidence="1 7 8">Belongs to the ferrochelatase family.</text>
</comment>
<evidence type="ECO:0000313" key="10">
    <source>
        <dbReference type="Proteomes" id="UP000199032"/>
    </source>
</evidence>
<dbReference type="UniPathway" id="UPA00252">
    <property type="reaction ID" value="UER00325"/>
</dbReference>
<proteinExistence type="inferred from homology"/>
<comment type="catalytic activity">
    <reaction evidence="7">
        <text>heme b + 2 H(+) = protoporphyrin IX + Fe(2+)</text>
        <dbReference type="Rhea" id="RHEA:22584"/>
        <dbReference type="ChEBI" id="CHEBI:15378"/>
        <dbReference type="ChEBI" id="CHEBI:29033"/>
        <dbReference type="ChEBI" id="CHEBI:57306"/>
        <dbReference type="ChEBI" id="CHEBI:60344"/>
        <dbReference type="EC" id="4.98.1.1"/>
    </reaction>
</comment>
<dbReference type="EMBL" id="CZQA01000010">
    <property type="protein sequence ID" value="CUS37482.1"/>
    <property type="molecule type" value="Genomic_DNA"/>
</dbReference>
<evidence type="ECO:0000256" key="2">
    <source>
        <dbReference type="ARBA" id="ARBA00023004"/>
    </source>
</evidence>
<accession>A0A0S4LL40</accession>
<dbReference type="Gene3D" id="3.40.50.1400">
    <property type="match status" value="2"/>
</dbReference>
<dbReference type="InterPro" id="IPR001015">
    <property type="entry name" value="Ferrochelatase"/>
</dbReference>
<dbReference type="InterPro" id="IPR033659">
    <property type="entry name" value="Ferrochelatase_N"/>
</dbReference>
<dbReference type="EC" id="4.98.1.1" evidence="7"/>
<dbReference type="Proteomes" id="UP000199032">
    <property type="component" value="Unassembled WGS sequence"/>
</dbReference>
<name>A0A0S4LL40_9BACT</name>
<keyword evidence="5 7" id="KW-0627">Porphyrin biosynthesis</keyword>
<dbReference type="SUPFAM" id="SSF53800">
    <property type="entry name" value="Chelatase"/>
    <property type="match status" value="1"/>
</dbReference>
<dbReference type="GO" id="GO:0006783">
    <property type="term" value="P:heme biosynthetic process"/>
    <property type="evidence" value="ECO:0007669"/>
    <property type="project" value="UniProtKB-UniRule"/>
</dbReference>
<protein>
    <recommendedName>
        <fullName evidence="7">Ferrochelatase</fullName>
        <ecNumber evidence="7">4.98.1.1</ecNumber>
    </recommendedName>
    <alternativeName>
        <fullName evidence="7">Heme synthase</fullName>
    </alternativeName>
    <alternativeName>
        <fullName evidence="7">Protoheme ferro-lyase</fullName>
    </alternativeName>
</protein>
<keyword evidence="4 7" id="KW-0456">Lyase</keyword>
<feature type="binding site" evidence="7">
    <location>
        <position position="185"/>
    </location>
    <ligand>
        <name>Fe(2+)</name>
        <dbReference type="ChEBI" id="CHEBI:29033"/>
    </ligand>
</feature>
<dbReference type="GO" id="GO:0004325">
    <property type="term" value="F:ferrochelatase activity"/>
    <property type="evidence" value="ECO:0007669"/>
    <property type="project" value="UniProtKB-UniRule"/>
</dbReference>
<comment type="function">
    <text evidence="7">Catalyzes the ferrous insertion into protoporphyrin IX.</text>
</comment>
<evidence type="ECO:0000256" key="5">
    <source>
        <dbReference type="ARBA" id="ARBA00023244"/>
    </source>
</evidence>